<protein>
    <submittedName>
        <fullName evidence="9">Uncharacterized protein</fullName>
    </submittedName>
</protein>
<keyword evidence="10" id="KW-1185">Reference proteome</keyword>
<keyword evidence="4" id="KW-1133">Transmembrane helix</keyword>
<organism evidence="9 10">
    <name type="scientific">Cryptotermes secundus</name>
    <dbReference type="NCBI Taxonomy" id="105785"/>
    <lineage>
        <taxon>Eukaryota</taxon>
        <taxon>Metazoa</taxon>
        <taxon>Ecdysozoa</taxon>
        <taxon>Arthropoda</taxon>
        <taxon>Hexapoda</taxon>
        <taxon>Insecta</taxon>
        <taxon>Pterygota</taxon>
        <taxon>Neoptera</taxon>
        <taxon>Polyneoptera</taxon>
        <taxon>Dictyoptera</taxon>
        <taxon>Blattodea</taxon>
        <taxon>Blattoidea</taxon>
        <taxon>Termitoidae</taxon>
        <taxon>Kalotermitidae</taxon>
        <taxon>Cryptotermitinae</taxon>
        <taxon>Cryptotermes</taxon>
    </lineage>
</organism>
<dbReference type="GO" id="GO:0016192">
    <property type="term" value="P:vesicle-mediated transport"/>
    <property type="evidence" value="ECO:0007669"/>
    <property type="project" value="UniProtKB-ARBA"/>
</dbReference>
<evidence type="ECO:0000256" key="7">
    <source>
        <dbReference type="PROSITE-ProRule" id="PRU00124"/>
    </source>
</evidence>
<evidence type="ECO:0000256" key="5">
    <source>
        <dbReference type="ARBA" id="ARBA00023136"/>
    </source>
</evidence>
<proteinExistence type="predicted"/>
<dbReference type="PRINTS" id="PR00261">
    <property type="entry name" value="LDLRECEPTOR"/>
</dbReference>
<feature type="disulfide bond" evidence="7">
    <location>
        <begin position="1556"/>
        <end position="1571"/>
    </location>
</feature>
<feature type="region of interest" description="Disordered" evidence="8">
    <location>
        <begin position="1391"/>
        <end position="1418"/>
    </location>
</feature>
<feature type="region of interest" description="Disordered" evidence="8">
    <location>
        <begin position="1159"/>
        <end position="1178"/>
    </location>
</feature>
<dbReference type="OrthoDB" id="10016557at2759"/>
<gene>
    <name evidence="9" type="ORF">B7P43_G13137</name>
</gene>
<feature type="compositionally biased region" description="Basic and acidic residues" evidence="8">
    <location>
        <begin position="1032"/>
        <end position="1045"/>
    </location>
</feature>
<comment type="caution">
    <text evidence="9">The sequence shown here is derived from an EMBL/GenBank/DDBJ whole genome shotgun (WGS) entry which is preliminary data.</text>
</comment>
<evidence type="ECO:0000256" key="2">
    <source>
        <dbReference type="ARBA" id="ARBA00022692"/>
    </source>
</evidence>
<dbReference type="PANTHER" id="PTHR24270">
    <property type="entry name" value="LOW-DENSITY LIPOPROTEIN RECEPTOR-RELATED"/>
    <property type="match status" value="1"/>
</dbReference>
<keyword evidence="2" id="KW-0812">Transmembrane</keyword>
<feature type="compositionally biased region" description="Low complexity" evidence="8">
    <location>
        <begin position="1392"/>
        <end position="1418"/>
    </location>
</feature>
<comment type="subcellular location">
    <subcellularLocation>
        <location evidence="1">Membrane</location>
        <topology evidence="1">Single-pass membrane protein</topology>
    </subcellularLocation>
</comment>
<reference evidence="9 10" key="1">
    <citation type="submission" date="2017-12" db="EMBL/GenBank/DDBJ databases">
        <title>Hemimetabolous genomes reveal molecular basis of termite eusociality.</title>
        <authorList>
            <person name="Harrison M.C."/>
            <person name="Jongepier E."/>
            <person name="Robertson H.M."/>
            <person name="Arning N."/>
            <person name="Bitard-Feildel T."/>
            <person name="Chao H."/>
            <person name="Childers C.P."/>
            <person name="Dinh H."/>
            <person name="Doddapaneni H."/>
            <person name="Dugan S."/>
            <person name="Gowin J."/>
            <person name="Greiner C."/>
            <person name="Han Y."/>
            <person name="Hu H."/>
            <person name="Hughes D.S.T."/>
            <person name="Huylmans A.-K."/>
            <person name="Kemena C."/>
            <person name="Kremer L.P.M."/>
            <person name="Lee S.L."/>
            <person name="Lopez-Ezquerra A."/>
            <person name="Mallet L."/>
            <person name="Monroy-Kuhn J.M."/>
            <person name="Moser A."/>
            <person name="Murali S.C."/>
            <person name="Muzny D.M."/>
            <person name="Otani S."/>
            <person name="Piulachs M.-D."/>
            <person name="Poelchau M."/>
            <person name="Qu J."/>
            <person name="Schaub F."/>
            <person name="Wada-Katsumata A."/>
            <person name="Worley K.C."/>
            <person name="Xie Q."/>
            <person name="Ylla G."/>
            <person name="Poulsen M."/>
            <person name="Gibbs R.A."/>
            <person name="Schal C."/>
            <person name="Richards S."/>
            <person name="Belles X."/>
            <person name="Korb J."/>
            <person name="Bornberg-Bauer E."/>
        </authorList>
    </citation>
    <scope>NUCLEOTIDE SEQUENCE [LARGE SCALE GENOMIC DNA]</scope>
    <source>
        <tissue evidence="9">Whole body</tissue>
    </source>
</reference>
<name>A0A2J7PBR2_9NEOP</name>
<evidence type="ECO:0000313" key="9">
    <source>
        <dbReference type="EMBL" id="PNF13771.1"/>
    </source>
</evidence>
<feature type="region of interest" description="Disordered" evidence="8">
    <location>
        <begin position="658"/>
        <end position="682"/>
    </location>
</feature>
<dbReference type="Pfam" id="PF00057">
    <property type="entry name" value="Ldl_recept_a"/>
    <property type="match status" value="1"/>
</dbReference>
<feature type="compositionally biased region" description="Low complexity" evidence="8">
    <location>
        <begin position="703"/>
        <end position="712"/>
    </location>
</feature>
<dbReference type="InterPro" id="IPR036055">
    <property type="entry name" value="LDL_receptor-like_sf"/>
</dbReference>
<feature type="compositionally biased region" description="Polar residues" evidence="8">
    <location>
        <begin position="1046"/>
        <end position="1060"/>
    </location>
</feature>
<dbReference type="GO" id="GO:0005886">
    <property type="term" value="C:plasma membrane"/>
    <property type="evidence" value="ECO:0007669"/>
    <property type="project" value="TreeGrafter"/>
</dbReference>
<feature type="compositionally biased region" description="Polar residues" evidence="8">
    <location>
        <begin position="1159"/>
        <end position="1173"/>
    </location>
</feature>
<dbReference type="InterPro" id="IPR002172">
    <property type="entry name" value="LDrepeatLR_classA_rpt"/>
</dbReference>
<sequence length="1794" mass="203055">MLGMATVAVLIATIIYNSTHIKHRMELFHQYIYNPNSKKDSTTLNHDLETEMNHHNLAEYQNSNDTKRAVLPPSAIAIPIETQSAAWEASENDTLSVAAYDFRTEYNDSKSTFVPLKFEDNSSQLHKAVETNANLEPMKESSSGYKLTKDPKNLDIFSLSKENHLSSLSVPITQNISKFYKQLVRERRQAHSADGKKKYVDVKCQKFLKKISDKMHNLESRFASLENIISELREPTEMSEENALETSSLQIERLSEIKPSENNVFSENTDMVSEKPGHENLEEETDGFKSEIPTIGMSVVEHTSSPNVTVESITFPENFSESQLGNISISVPNLTKSGIFSKSNMYAGLSSKLAVSVPTDGNTTPHKVEEIDNNYGLITLVTDSEVGVHVVDTYHTESTVYRKKGNISIDPVTETKTFPYSLIYDHDIEISNQSHFIYETSHRGLKEKGEDKNTDVNDNKVITQNITAITSERQDMENISQTTKQGETVYMWEVERSETSNENIMHNRDQEVIEKSVGVEDLQKVSGSEIQVKNGTGNIQTANFSINAQSQAQDLHEDLSTTFTAMFKSRQYPTSKIQEATAPTAERGMKPEDILAESYHMNTHNKSKNTIELSVRARLENELQQEFKDDFMSSSTGLNNIEGLSVKNDFVTSTSQMESKNSLAINSKHKKSKTSSETATGPKALYENEVLVTSSNEIYSHNTSSTEATAESTAHEQRRTGDFVTDTRSFRTINNGTSLETDTQTKLQEHNMNKDYEASSMEINDYSEYKISENPLISITEETPQKQNENNILSTTININNYSEHEGDTIHHGKTIWNKLQEEDENNDFLLTYVDIVTQSAYKDIETTSRVNTNEDLQDQSMSEGTLKLNVHTNYQRMYEDTMTSLQTTKLESYELNTNKDFMRAKIGVNNHSEHGVTESSFDAKTLISLYEHNINVTVTASTKNQNEYEGVESTAENELVIEDKNATSLMDDINYSNYDNAERAFDINTEAGHHELESVEDVVPIHSEVNTHREREDKVSTSLKQTQSQEDNSKREIDVAEQWRYENSSDTSRQENSSYGEAASQDSVSTVNSVNDSIQNSLSSKDTMFETTTESLILKTFGDILEKNFTNLHTSFTIKSLSQNGNESLPVSLKRSDHISVAYKGHAKSVTVDKKVNNVSNEGTTNNENIPSLTGEGDKNENFPEIYIHSNFNETESDLKKEAFMDLVTNVQRLDISSNKLLKPVSHIYTRESMNNLPTREEMDNFTVNSSSYSGPVNPLQTSYTLHNVGSNINTVAGNPFYLPLHFSSSTFYPFLSLNNGLAAHTQFGNRAIDERINARKQDIHASIVLIPTYWIPYPACIHRIRVGFNVLTAEPVSPSEGKKTEVYNSHNWVGSNGFPIWQALTEVQQRHQQQKQQAPPQKQPQQQQQEWEQEHYQQQWQHNMDSLWYYPASPGDNFFYPGVLTTHYTQSEGRGMLPQQYLYCAPIISPILIQTPPGFILPTYGFQQDEQDKTVEALDVSSQASRSQDRQDFQNEQISAEELLGFQPKGAGECSSGKVACRDGSACVKQVHWCDGIVHCNDTSDESHCTCQDRLDKDRLCDGYFDCPQSEDELGCFGCNVSSFSCQDWDRHNRKATCLPLEQRCDGMRNCPNGRDEMDCLLLEDRLSNHHMFPVSYTSGFLHRNWHGKWYPICSRIKEWAVAICQSEIGPLSSDPVIKQKRQTSDYLGPFLIVDRDGEFRLVDSCAGHQVVHVTCPSMLCGTRILQLETQESTIEERESYLTRFKRHNYGTLFNNVHFFQNSLYSTLPSNT</sequence>
<keyword evidence="3" id="KW-0677">Repeat</keyword>
<accession>A0A2J7PBR2</accession>
<evidence type="ECO:0000256" key="6">
    <source>
        <dbReference type="ARBA" id="ARBA00023157"/>
    </source>
</evidence>
<dbReference type="CDD" id="cd00112">
    <property type="entry name" value="LDLa"/>
    <property type="match status" value="3"/>
</dbReference>
<feature type="region of interest" description="Disordered" evidence="8">
    <location>
        <begin position="701"/>
        <end position="721"/>
    </location>
</feature>
<dbReference type="Proteomes" id="UP000235965">
    <property type="component" value="Unassembled WGS sequence"/>
</dbReference>
<evidence type="ECO:0000256" key="8">
    <source>
        <dbReference type="SAM" id="MobiDB-lite"/>
    </source>
</evidence>
<feature type="compositionally biased region" description="Basic and acidic residues" evidence="8">
    <location>
        <begin position="1010"/>
        <end position="1020"/>
    </location>
</feature>
<evidence type="ECO:0000256" key="4">
    <source>
        <dbReference type="ARBA" id="ARBA00022989"/>
    </source>
</evidence>
<dbReference type="InterPro" id="IPR050685">
    <property type="entry name" value="LDLR"/>
</dbReference>
<dbReference type="EMBL" id="NEVH01027078">
    <property type="protein sequence ID" value="PNF13771.1"/>
    <property type="molecule type" value="Genomic_DNA"/>
</dbReference>
<dbReference type="PROSITE" id="PS50068">
    <property type="entry name" value="LDLRA_2"/>
    <property type="match status" value="2"/>
</dbReference>
<feature type="disulfide bond" evidence="7">
    <location>
        <begin position="1627"/>
        <end position="1642"/>
    </location>
</feature>
<keyword evidence="6 7" id="KW-1015">Disulfide bond</keyword>
<feature type="non-terminal residue" evidence="9">
    <location>
        <position position="1794"/>
    </location>
</feature>
<evidence type="ECO:0000256" key="1">
    <source>
        <dbReference type="ARBA" id="ARBA00004167"/>
    </source>
</evidence>
<feature type="compositionally biased region" description="Polar residues" evidence="8">
    <location>
        <begin position="1021"/>
        <end position="1031"/>
    </location>
</feature>
<dbReference type="SMART" id="SM00192">
    <property type="entry name" value="LDLa"/>
    <property type="match status" value="2"/>
</dbReference>
<comment type="caution">
    <text evidence="7">Lacks conserved residue(s) required for the propagation of feature annotation.</text>
</comment>
<evidence type="ECO:0000313" key="10">
    <source>
        <dbReference type="Proteomes" id="UP000235965"/>
    </source>
</evidence>
<dbReference type="SUPFAM" id="SSF57424">
    <property type="entry name" value="LDL receptor-like module"/>
    <property type="match status" value="2"/>
</dbReference>
<dbReference type="PANTHER" id="PTHR24270:SF62">
    <property type="entry name" value="LOW-DENSITY LIPOPROTEIN RECEPTOR-RELATED PROTEIN 2"/>
    <property type="match status" value="1"/>
</dbReference>
<keyword evidence="5" id="KW-0472">Membrane</keyword>
<feature type="region of interest" description="Disordered" evidence="8">
    <location>
        <begin position="1010"/>
        <end position="1073"/>
    </location>
</feature>
<evidence type="ECO:0000256" key="3">
    <source>
        <dbReference type="ARBA" id="ARBA00022737"/>
    </source>
</evidence>
<dbReference type="Gene3D" id="4.10.400.10">
    <property type="entry name" value="Low-density Lipoprotein Receptor"/>
    <property type="match status" value="2"/>
</dbReference>